<feature type="region of interest" description="Disordered" evidence="1">
    <location>
        <begin position="18"/>
        <end position="79"/>
    </location>
</feature>
<dbReference type="Proteomes" id="UP000290288">
    <property type="component" value="Unassembled WGS sequence"/>
</dbReference>
<keyword evidence="3" id="KW-1185">Reference proteome</keyword>
<gene>
    <name evidence="2" type="ORF">EST38_g9703</name>
</gene>
<feature type="compositionally biased region" description="Low complexity" evidence="1">
    <location>
        <begin position="49"/>
        <end position="69"/>
    </location>
</feature>
<evidence type="ECO:0000313" key="2">
    <source>
        <dbReference type="EMBL" id="RXW16151.1"/>
    </source>
</evidence>
<evidence type="ECO:0000256" key="1">
    <source>
        <dbReference type="SAM" id="MobiDB-lite"/>
    </source>
</evidence>
<reference evidence="2 3" key="1">
    <citation type="submission" date="2019-01" db="EMBL/GenBank/DDBJ databases">
        <title>Draft genome sequence of Psathyrella aberdarensis IHI B618.</title>
        <authorList>
            <person name="Buettner E."/>
            <person name="Kellner H."/>
        </authorList>
    </citation>
    <scope>NUCLEOTIDE SEQUENCE [LARGE SCALE GENOMIC DNA]</scope>
    <source>
        <strain evidence="2 3">IHI B618</strain>
    </source>
</reference>
<accession>A0A4Q2DBG2</accession>
<organism evidence="2 3">
    <name type="scientific">Candolleomyces aberdarensis</name>
    <dbReference type="NCBI Taxonomy" id="2316362"/>
    <lineage>
        <taxon>Eukaryota</taxon>
        <taxon>Fungi</taxon>
        <taxon>Dikarya</taxon>
        <taxon>Basidiomycota</taxon>
        <taxon>Agaricomycotina</taxon>
        <taxon>Agaricomycetes</taxon>
        <taxon>Agaricomycetidae</taxon>
        <taxon>Agaricales</taxon>
        <taxon>Agaricineae</taxon>
        <taxon>Psathyrellaceae</taxon>
        <taxon>Candolleomyces</taxon>
    </lineage>
</organism>
<protein>
    <submittedName>
        <fullName evidence="2">Uncharacterized protein</fullName>
    </submittedName>
</protein>
<dbReference type="STRING" id="2316362.A0A4Q2DBG2"/>
<proteinExistence type="predicted"/>
<comment type="caution">
    <text evidence="2">The sequence shown here is derived from an EMBL/GenBank/DDBJ whole genome shotgun (WGS) entry which is preliminary data.</text>
</comment>
<dbReference type="AlphaFoldDB" id="A0A4Q2DBG2"/>
<dbReference type="OrthoDB" id="3070163at2759"/>
<evidence type="ECO:0000313" key="3">
    <source>
        <dbReference type="Proteomes" id="UP000290288"/>
    </source>
</evidence>
<name>A0A4Q2DBG2_9AGAR</name>
<sequence length="394" mass="43717">MSELQRLRLRIAQLEELEKLKGKKAASAPKSKKRKESKNTATFASGLRPAYYSTTTSRSPPSTRADSPDGLGGLDDGDLYDVRPTPSDPILTLSTRVPMQNQLANLAKVKVEKVWARLSANAVRANDLPSFVDVDNRWKEVYLPTLYHTFYLSAETFSAFKSSSSAFIKTIQAIVDLVYPYKDYTVTGVGDPIVLMSYNRINGARSSIASDAMREIQEYIRKTYAGKPSEAYEWLCWARCLEYGPLFFENPTPLHLIGDPEDPDFVYPSGRLRSPFLLSVVRNALDGIDGTMKDRSLVPGGLFAMAMGALERAARAIKPDASCDTAVLANFCQVKWGEAIAGYYEGFSNVSSAKWAIILSLCQDIPQNTGATINHQEVHIIQRVNIFNFKSPTK</sequence>
<dbReference type="EMBL" id="SDEE01000469">
    <property type="protein sequence ID" value="RXW16151.1"/>
    <property type="molecule type" value="Genomic_DNA"/>
</dbReference>